<dbReference type="RefSeq" id="WP_161663085.1">
    <property type="nucleotide sequence ID" value="NZ_JAAAPK010000008.1"/>
</dbReference>
<dbReference type="GO" id="GO:0005886">
    <property type="term" value="C:plasma membrane"/>
    <property type="evidence" value="ECO:0007669"/>
    <property type="project" value="UniProtKB-SubCell"/>
</dbReference>
<feature type="transmembrane region" description="Helical" evidence="7">
    <location>
        <begin position="20"/>
        <end position="44"/>
    </location>
</feature>
<dbReference type="GO" id="GO:0022857">
    <property type="term" value="F:transmembrane transporter activity"/>
    <property type="evidence" value="ECO:0007669"/>
    <property type="project" value="TreeGrafter"/>
</dbReference>
<dbReference type="NCBIfam" id="TIGR03434">
    <property type="entry name" value="ADOP"/>
    <property type="match status" value="1"/>
</dbReference>
<dbReference type="InterPro" id="IPR050250">
    <property type="entry name" value="Macrolide_Exporter_MacB"/>
</dbReference>
<dbReference type="PANTHER" id="PTHR30572">
    <property type="entry name" value="MEMBRANE COMPONENT OF TRANSPORTER-RELATED"/>
    <property type="match status" value="1"/>
</dbReference>
<reference evidence="10 11" key="1">
    <citation type="submission" date="2020-01" db="EMBL/GenBank/DDBJ databases">
        <title>The draft genome sequence of Corallococcus exiguus DSM 14696.</title>
        <authorList>
            <person name="Zhang X."/>
            <person name="Zhu H."/>
        </authorList>
    </citation>
    <scope>NUCLEOTIDE SEQUENCE [LARGE SCALE GENOMIC DNA]</scope>
    <source>
        <strain evidence="10 11">DSM 14696</strain>
    </source>
</reference>
<feature type="domain" description="MacB-like periplasmic core" evidence="9">
    <location>
        <begin position="23"/>
        <end position="233"/>
    </location>
</feature>
<dbReference type="AlphaFoldDB" id="A0A7X5BRN0"/>
<evidence type="ECO:0000256" key="1">
    <source>
        <dbReference type="ARBA" id="ARBA00004651"/>
    </source>
</evidence>
<keyword evidence="11" id="KW-1185">Reference proteome</keyword>
<proteinExistence type="inferred from homology"/>
<gene>
    <name evidence="10" type="ORF">GTZ93_26775</name>
</gene>
<dbReference type="Pfam" id="PF02687">
    <property type="entry name" value="FtsX"/>
    <property type="match status" value="2"/>
</dbReference>
<evidence type="ECO:0000313" key="11">
    <source>
        <dbReference type="Proteomes" id="UP000537825"/>
    </source>
</evidence>
<evidence type="ECO:0000259" key="8">
    <source>
        <dbReference type="Pfam" id="PF02687"/>
    </source>
</evidence>
<feature type="transmembrane region" description="Helical" evidence="7">
    <location>
        <begin position="413"/>
        <end position="434"/>
    </location>
</feature>
<protein>
    <submittedName>
        <fullName evidence="10">FtsX-like permease family protein</fullName>
    </submittedName>
</protein>
<feature type="transmembrane region" description="Helical" evidence="7">
    <location>
        <begin position="721"/>
        <end position="748"/>
    </location>
</feature>
<feature type="domain" description="ABC3 transporter permease C-terminal" evidence="8">
    <location>
        <begin position="681"/>
        <end position="793"/>
    </location>
</feature>
<dbReference type="InterPro" id="IPR003838">
    <property type="entry name" value="ABC3_permease_C"/>
</dbReference>
<feature type="transmembrane region" description="Helical" evidence="7">
    <location>
        <begin position="364"/>
        <end position="385"/>
    </location>
</feature>
<feature type="transmembrane region" description="Helical" evidence="7">
    <location>
        <begin position="268"/>
        <end position="291"/>
    </location>
</feature>
<evidence type="ECO:0000256" key="4">
    <source>
        <dbReference type="ARBA" id="ARBA00022989"/>
    </source>
</evidence>
<feature type="domain" description="ABC3 transporter permease C-terminal" evidence="8">
    <location>
        <begin position="274"/>
        <end position="391"/>
    </location>
</feature>
<name>A0A7X5BRN0_9BACT</name>
<evidence type="ECO:0000256" key="6">
    <source>
        <dbReference type="ARBA" id="ARBA00038076"/>
    </source>
</evidence>
<comment type="similarity">
    <text evidence="6">Belongs to the ABC-4 integral membrane protein family.</text>
</comment>
<feature type="transmembrane region" description="Helical" evidence="7">
    <location>
        <begin position="677"/>
        <end position="701"/>
    </location>
</feature>
<evidence type="ECO:0000259" key="9">
    <source>
        <dbReference type="Pfam" id="PF12704"/>
    </source>
</evidence>
<evidence type="ECO:0000256" key="3">
    <source>
        <dbReference type="ARBA" id="ARBA00022692"/>
    </source>
</evidence>
<keyword evidence="5 7" id="KW-0472">Membrane</keyword>
<evidence type="ECO:0000313" key="10">
    <source>
        <dbReference type="EMBL" id="NBC43411.1"/>
    </source>
</evidence>
<feature type="transmembrane region" description="Helical" evidence="7">
    <location>
        <begin position="754"/>
        <end position="780"/>
    </location>
</feature>
<keyword evidence="2" id="KW-1003">Cell membrane</keyword>
<organism evidence="10 11">
    <name type="scientific">Corallococcus exiguus</name>
    <dbReference type="NCBI Taxonomy" id="83462"/>
    <lineage>
        <taxon>Bacteria</taxon>
        <taxon>Pseudomonadati</taxon>
        <taxon>Myxococcota</taxon>
        <taxon>Myxococcia</taxon>
        <taxon>Myxococcales</taxon>
        <taxon>Cystobacterineae</taxon>
        <taxon>Myxococcaceae</taxon>
        <taxon>Corallococcus</taxon>
    </lineage>
</organism>
<dbReference type="PANTHER" id="PTHR30572:SF4">
    <property type="entry name" value="ABC TRANSPORTER PERMEASE YTRF"/>
    <property type="match status" value="1"/>
</dbReference>
<evidence type="ECO:0000256" key="2">
    <source>
        <dbReference type="ARBA" id="ARBA00022475"/>
    </source>
</evidence>
<accession>A0A7X5BRN0</accession>
<dbReference type="InterPro" id="IPR025857">
    <property type="entry name" value="MacB_PCD"/>
</dbReference>
<sequence>MSQLLQDVRLSLRRMRREPVFTTVVVATLALAIGATTAVFSLVYQVLLKPLPYPEPQELLRLYQSTPQRERGGVAYSYLQAWRERPSAFQAIEGATAMDYTLTGPSAAQRVRAGLATPGLLSLLGVRPERGQDFGPESQGAGRDRSVLVSHAFWWSHFGGRADVVGQTLTLDGAPHVVQGVLPASFRFWPGVDLWKPLTPAPPGQASEELYLRGVGRLRPGVPLECARAELEAHSRAWAATMGGSEAAPGVRLVPLHEQVVETSREQLWLLAGVMALVLCVACANVANLLLARASAREREVAVRAALGADRGRLVRQFLAESAVLALMGGAAGLLLALWGMDLLRVFVPGEVVSPEELRLEPHVLAIAAGLSLTTSVLFGLVPALRASRAEAKGALGGLRGGKGATGAMRARAVLVVAQVALALVPLVGAGLMLRTLHALHAVVPGFDPRGVSAMDLSFPREAYGRDDTRRRQVSTELLARVRALPSVQSAGLASTLPLWNRNGFSAVVLPGETEAEAQAREAVNFRAVSDGYFATLRIPLKEGRDVNATDGAGAAPVMVVNETFARRFLSKGSALGQRARLTLDGEPFREVVGVVGDVHHASLAEEPRAEVYLPMDQFEGLFMVVAVRATRDSQALLPALREQLRAVDPSLPLVQVRDLEAVVEESLGRTRVMSGLLTAMALLALTLAGVGLYGVLAYTVSQRTRELGIRMALGATDRQVLWLVVGQGLRLAAIGVGVGIVGAAVLARGLAGMLYGVGALDALTFGGVPLLLGAVALVASGLPARRALRVTPAIALRADE</sequence>
<feature type="domain" description="MacB-like periplasmic core" evidence="9">
    <location>
        <begin position="516"/>
        <end position="642"/>
    </location>
</feature>
<keyword evidence="3 7" id="KW-0812">Transmembrane</keyword>
<comment type="caution">
    <text evidence="10">The sequence shown here is derived from an EMBL/GenBank/DDBJ whole genome shotgun (WGS) entry which is preliminary data.</text>
</comment>
<feature type="transmembrane region" description="Helical" evidence="7">
    <location>
        <begin position="323"/>
        <end position="344"/>
    </location>
</feature>
<keyword evidence="4 7" id="KW-1133">Transmembrane helix</keyword>
<dbReference type="Pfam" id="PF12704">
    <property type="entry name" value="MacB_PCD"/>
    <property type="match status" value="2"/>
</dbReference>
<dbReference type="InterPro" id="IPR017800">
    <property type="entry name" value="ADOP"/>
</dbReference>
<dbReference type="EMBL" id="JAAAPK010000008">
    <property type="protein sequence ID" value="NBC43411.1"/>
    <property type="molecule type" value="Genomic_DNA"/>
</dbReference>
<evidence type="ECO:0000256" key="7">
    <source>
        <dbReference type="SAM" id="Phobius"/>
    </source>
</evidence>
<comment type="subcellular location">
    <subcellularLocation>
        <location evidence="1">Cell membrane</location>
        <topology evidence="1">Multi-pass membrane protein</topology>
    </subcellularLocation>
</comment>
<dbReference type="Proteomes" id="UP000537825">
    <property type="component" value="Unassembled WGS sequence"/>
</dbReference>
<evidence type="ECO:0000256" key="5">
    <source>
        <dbReference type="ARBA" id="ARBA00023136"/>
    </source>
</evidence>